<accession>A0A6I6H4M3</accession>
<dbReference type="KEGG" id="fls:GLV81_15755"/>
<dbReference type="Pfam" id="PF12770">
    <property type="entry name" value="CHAT"/>
    <property type="match status" value="1"/>
</dbReference>
<dbReference type="InterPro" id="IPR024983">
    <property type="entry name" value="CHAT_dom"/>
</dbReference>
<dbReference type="AlphaFoldDB" id="A0A6I6H4M3"/>
<evidence type="ECO:0000259" key="1">
    <source>
        <dbReference type="Pfam" id="PF12770"/>
    </source>
</evidence>
<name>A0A6I6H4M3_9BACT</name>
<sequence length="442" mass="48633">MKWLLFLLLPTALLAQEKTDVLFNRYYAQSIEKLREIYTVRNAAFICQPGNAGTNYQQEVKDYIRAFKAKAPEVGVLFYSVSPDTLRIWLGTLQQWRYAETKIKASKLADIEYQLRTALGVESLAATRAPLAKTGDEATLRSSIKKSAIAKPASLQKAIQDATALLLPASIADGLKGLSHLFIIPEYNIGQFPFHVLQPYGNNSYLVDSLSWSFVPHLCNFEAFAMENAMKMGKPNQLKANNPLVVGNPAYSQEAPFYLPDLPGAAAEASLVGNALETTSLLQASANISTVKQLAPKADLLYFATHGHFDNSKMLDGSFLAFAPDSSSATGLLSARDIQQMKLKAELAILSACQTGFGKVFAGGFHGIGRAFYKAGVNFSVISLWSVNDAATKELMIRYLVKLMNPDYFYPARQLQEAIQAVKKKYPEPANWAAFSVFGFTY</sequence>
<reference evidence="2 3" key="1">
    <citation type="submission" date="2019-11" db="EMBL/GenBank/DDBJ databases">
        <authorList>
            <person name="Im W.T."/>
        </authorList>
    </citation>
    <scope>NUCLEOTIDE SEQUENCE [LARGE SCALE GENOMIC DNA]</scope>
    <source>
        <strain evidence="2 3">SB-02</strain>
    </source>
</reference>
<keyword evidence="3" id="KW-1185">Reference proteome</keyword>
<protein>
    <submittedName>
        <fullName evidence="2">CHAT domain-containing protein</fullName>
    </submittedName>
</protein>
<evidence type="ECO:0000313" key="3">
    <source>
        <dbReference type="Proteomes" id="UP000426027"/>
    </source>
</evidence>
<dbReference type="EMBL" id="CP046566">
    <property type="protein sequence ID" value="QGW29371.1"/>
    <property type="molecule type" value="Genomic_DNA"/>
</dbReference>
<feature type="domain" description="CHAT" evidence="1">
    <location>
        <begin position="162"/>
        <end position="439"/>
    </location>
</feature>
<evidence type="ECO:0000313" key="2">
    <source>
        <dbReference type="EMBL" id="QGW29371.1"/>
    </source>
</evidence>
<dbReference type="RefSeq" id="WP_157479723.1">
    <property type="nucleotide sequence ID" value="NZ_CP046566.1"/>
</dbReference>
<organism evidence="2 3">
    <name type="scientific">Phnomibacter ginsenosidimutans</name>
    <dbReference type="NCBI Taxonomy" id="2676868"/>
    <lineage>
        <taxon>Bacteria</taxon>
        <taxon>Pseudomonadati</taxon>
        <taxon>Bacteroidota</taxon>
        <taxon>Chitinophagia</taxon>
        <taxon>Chitinophagales</taxon>
        <taxon>Chitinophagaceae</taxon>
        <taxon>Phnomibacter</taxon>
    </lineage>
</organism>
<dbReference type="Proteomes" id="UP000426027">
    <property type="component" value="Chromosome"/>
</dbReference>
<proteinExistence type="predicted"/>
<gene>
    <name evidence="2" type="ORF">GLV81_15755</name>
</gene>